<dbReference type="PANTHER" id="PTHR33694:SF1">
    <property type="entry name" value="UDP-3-O-ACYL-N-ACETYLGLUCOSAMINE DEACETYLASE 1, MITOCHONDRIAL-RELATED"/>
    <property type="match status" value="1"/>
</dbReference>
<evidence type="ECO:0000256" key="18">
    <source>
        <dbReference type="HAMAP-Rule" id="MF_00406"/>
    </source>
</evidence>
<evidence type="ECO:0000256" key="8">
    <source>
        <dbReference type="ARBA" id="ARBA00022723"/>
    </source>
</evidence>
<keyword evidence="9 17" id="KW-0378">Hydrolase</keyword>
<feature type="active site" description="Proton donor" evidence="17">
    <location>
        <position position="291"/>
    </location>
</feature>
<evidence type="ECO:0000256" key="2">
    <source>
        <dbReference type="ARBA" id="ARBA00002923"/>
    </source>
</evidence>
<dbReference type="Proteomes" id="UP000199574">
    <property type="component" value="Chromosome I"/>
</dbReference>
<dbReference type="NCBIfam" id="TIGR01750">
    <property type="entry name" value="fabZ"/>
    <property type="match status" value="1"/>
</dbReference>
<keyword evidence="11 17" id="KW-0443">Lipid metabolism</keyword>
<dbReference type="Proteomes" id="UP000183038">
    <property type="component" value="Unassembled WGS sequence"/>
</dbReference>
<comment type="pathway">
    <text evidence="4 17">Glycolipid biosynthesis; lipid IV(A) biosynthesis; lipid IV(A) from (3R)-3-hydroxytetradecanoyl-[acyl-carrier-protein] and UDP-N-acetyl-alpha-D-glucosamine: step 2/6.</text>
</comment>
<dbReference type="GO" id="GO:0103117">
    <property type="term" value="F:UDP-3-O-acyl-N-acetylglucosamine deacetylase activity"/>
    <property type="evidence" value="ECO:0007669"/>
    <property type="project" value="UniProtKB-UniRule"/>
</dbReference>
<evidence type="ECO:0000256" key="17">
    <source>
        <dbReference type="HAMAP-Rule" id="MF_00388"/>
    </source>
</evidence>
<dbReference type="Pfam" id="PF03331">
    <property type="entry name" value="LpxC"/>
    <property type="match status" value="2"/>
</dbReference>
<dbReference type="CDD" id="cd01288">
    <property type="entry name" value="FabZ"/>
    <property type="match status" value="1"/>
</dbReference>
<name>A0A1H4RTG6_9FLAO</name>
<evidence type="ECO:0000313" key="19">
    <source>
        <dbReference type="EMBL" id="SDS52235.1"/>
    </source>
</evidence>
<keyword evidence="7 17" id="KW-0441">Lipid A biosynthesis</keyword>
<evidence type="ECO:0000256" key="13">
    <source>
        <dbReference type="ARBA" id="ARBA00024535"/>
    </source>
</evidence>
<evidence type="ECO:0000256" key="3">
    <source>
        <dbReference type="ARBA" id="ARBA00004496"/>
    </source>
</evidence>
<comment type="cofactor">
    <cofactor evidence="1 17">
        <name>Zn(2+)</name>
        <dbReference type="ChEBI" id="CHEBI:29105"/>
    </cofactor>
</comment>
<dbReference type="GO" id="GO:0006633">
    <property type="term" value="P:fatty acid biosynthetic process"/>
    <property type="evidence" value="ECO:0007669"/>
    <property type="project" value="UniProtKB-UniRule"/>
</dbReference>
<dbReference type="EMBL" id="LT629754">
    <property type="protein sequence ID" value="SDS52235.1"/>
    <property type="molecule type" value="Genomic_DNA"/>
</dbReference>
<dbReference type="NCBIfam" id="NF000582">
    <property type="entry name" value="PRK00006.1"/>
    <property type="match status" value="1"/>
</dbReference>
<gene>
    <name evidence="17" type="primary">lpxC</name>
    <name evidence="18" type="synonym">fabZ</name>
    <name evidence="20" type="ORF">SAMN05192540_2957</name>
    <name evidence="19" type="ORF">SAMN05192545_1549</name>
</gene>
<feature type="binding site" evidence="17">
    <location>
        <position position="82"/>
    </location>
    <ligand>
        <name>Zn(2+)</name>
        <dbReference type="ChEBI" id="CHEBI:29105"/>
    </ligand>
</feature>
<organism evidence="20 21">
    <name type="scientific">Maribacter dokdonensis</name>
    <dbReference type="NCBI Taxonomy" id="320912"/>
    <lineage>
        <taxon>Bacteria</taxon>
        <taxon>Pseudomonadati</taxon>
        <taxon>Bacteroidota</taxon>
        <taxon>Flavobacteriia</taxon>
        <taxon>Flavobacteriales</taxon>
        <taxon>Flavobacteriaceae</taxon>
        <taxon>Maribacter</taxon>
    </lineage>
</organism>
<reference evidence="20 21" key="1">
    <citation type="submission" date="2016-10" db="EMBL/GenBank/DDBJ databases">
        <authorList>
            <person name="de Groot N.N."/>
        </authorList>
    </citation>
    <scope>NUCLEOTIDE SEQUENCE [LARGE SCALE GENOMIC DNA]</scope>
    <source>
        <strain evidence="20 21">MAR_2009_71</strain>
    </source>
</reference>
<dbReference type="Gene3D" id="3.30.1700.10">
    <property type="entry name" value="lpxc deacetylase, domain 2"/>
    <property type="match status" value="1"/>
</dbReference>
<evidence type="ECO:0000256" key="9">
    <source>
        <dbReference type="ARBA" id="ARBA00022801"/>
    </source>
</evidence>
<dbReference type="Gene3D" id="3.10.129.10">
    <property type="entry name" value="Hotdog Thioesterase"/>
    <property type="match status" value="1"/>
</dbReference>
<evidence type="ECO:0000313" key="21">
    <source>
        <dbReference type="Proteomes" id="UP000183038"/>
    </source>
</evidence>
<dbReference type="InterPro" id="IPR011334">
    <property type="entry name" value="UDP-acyl_GlcNac_deAcase_C"/>
</dbReference>
<dbReference type="OrthoDB" id="9772788at2"/>
<dbReference type="FunFam" id="3.10.129.10:FF:000001">
    <property type="entry name" value="3-hydroxyacyl-[acyl-carrier-protein] dehydratase FabZ"/>
    <property type="match status" value="1"/>
</dbReference>
<keyword evidence="8 17" id="KW-0479">Metal-binding</keyword>
<dbReference type="SUPFAM" id="SSF54637">
    <property type="entry name" value="Thioesterase/thiol ester dehydrase-isomerase"/>
    <property type="match status" value="1"/>
</dbReference>
<evidence type="ECO:0000256" key="15">
    <source>
        <dbReference type="ARBA" id="ARBA00061221"/>
    </source>
</evidence>
<protein>
    <recommendedName>
        <fullName evidence="17 18">Multifunctional fusion protein</fullName>
    </recommendedName>
    <domain>
        <recommendedName>
            <fullName evidence="18">3-hydroxyacyl-[acyl-carrier-protein] dehydratase FabZ</fullName>
            <ecNumber evidence="18">4.2.1.59</ecNumber>
        </recommendedName>
        <alternativeName>
            <fullName evidence="18">(3R)-hydroxymyristoyl-[acyl-carrier-protein] dehydratase</fullName>
        </alternativeName>
        <alternativeName>
            <fullName evidence="18">Beta-hydroxyacyl-ACP dehydratase</fullName>
            <shortName evidence="18">(3R)-hydroxymyristoyl-ACP dehydrase</shortName>
        </alternativeName>
    </domain>
    <domain>
        <recommendedName>
            <fullName evidence="17">UDP-3-O-acyl-N-acetylglucosamine deacetylase</fullName>
            <shortName evidence="17">UDP-3-O-acyl-GlcNAc deacetylase</shortName>
            <ecNumber evidence="17">3.5.1.108</ecNumber>
        </recommendedName>
        <alternativeName>
            <fullName evidence="17">UDP-3-O-[R-3-hydroxymyristoyl]-N-acetylglucosamine deacetylase</fullName>
        </alternativeName>
    </domain>
</protein>
<sequence>MSTTTIKQTTIGKEVSLTGVGLHTGSDVTIKFVPADKNHGYAFKRVDLEGTPIIPADANLVNNTQRGTNLEKNGVKIQTSEHVLAALVGLEIDNVLIELNAAEPPIMDGSSKFFVEALEKAGIVEQDAYREEYVVKEVISYRDEKTGSEITIIPSDTYQVTTMVDFGTKVLGTQNATLENISDFKKEIADARTFSFLHELEALLENGLIKGGDLNNAIVYVDKEISEETMKKLEKAFNKKKLSVKANGILDNLTLHQPNEAARHKLLDVIGDLALAGTRIRGKVIANKPGHYVNTQFAKKIAQIIKLEKRNNVPKYDLSLPPLMDIHQIMDMLPHRPPFLLIDRILELSDQHVVGMKNVTMNEPFFVGHFPGAPVMPGVLQVEAMAQTGGILVLSTVPDPENYLTLFMKIDKVKFKRQVLPGDTLIFHCSLITPIRRGICHMQAYAYANDKLVSEAEMMAQIVKRT</sequence>
<dbReference type="GO" id="GO:0019171">
    <property type="term" value="F:(3R)-hydroxyacyl-[acyl-carrier-protein] dehydratase activity"/>
    <property type="evidence" value="ECO:0007669"/>
    <property type="project" value="UniProtKB-EC"/>
</dbReference>
<dbReference type="Gene3D" id="3.30.230.20">
    <property type="entry name" value="lpxc deacetylase, domain 1"/>
    <property type="match status" value="1"/>
</dbReference>
<evidence type="ECO:0000256" key="16">
    <source>
        <dbReference type="ARBA" id="ARBA00061355"/>
    </source>
</evidence>
<evidence type="ECO:0000313" key="20">
    <source>
        <dbReference type="EMBL" id="SEC35118.1"/>
    </source>
</evidence>
<dbReference type="InterPro" id="IPR013114">
    <property type="entry name" value="FabA_FabZ"/>
</dbReference>
<dbReference type="InterPro" id="IPR004463">
    <property type="entry name" value="UDP-acyl_GlcNac_deAcase"/>
</dbReference>
<dbReference type="UniPathway" id="UPA00359">
    <property type="reaction ID" value="UER00478"/>
</dbReference>
<evidence type="ECO:0000256" key="14">
    <source>
        <dbReference type="ARBA" id="ARBA00025049"/>
    </source>
</evidence>
<dbReference type="EMBL" id="FNTB01000001">
    <property type="protein sequence ID" value="SEC35118.1"/>
    <property type="molecule type" value="Genomic_DNA"/>
</dbReference>
<keyword evidence="22" id="KW-1185">Reference proteome</keyword>
<evidence type="ECO:0000256" key="10">
    <source>
        <dbReference type="ARBA" id="ARBA00022833"/>
    </source>
</evidence>
<comment type="function">
    <text evidence="14 18">Involved in unsaturated fatty acids biosynthesis. Catalyzes the dehydration of short chain beta-hydroxyacyl-ACPs and long chain saturated and unsaturated beta-hydroxyacyl-ACPs.</text>
</comment>
<dbReference type="InterPro" id="IPR020568">
    <property type="entry name" value="Ribosomal_Su5_D2-typ_SF"/>
</dbReference>
<dbReference type="HAMAP" id="MF_00388">
    <property type="entry name" value="LpxC"/>
    <property type="match status" value="1"/>
</dbReference>
<dbReference type="HAMAP" id="MF_00406">
    <property type="entry name" value="FabZ"/>
    <property type="match status" value="1"/>
</dbReference>
<dbReference type="PANTHER" id="PTHR33694">
    <property type="entry name" value="UDP-3-O-ACYL-N-ACETYLGLUCOSAMINE DEACETYLASE 1, MITOCHONDRIAL-RELATED"/>
    <property type="match status" value="1"/>
</dbReference>
<evidence type="ECO:0000256" key="4">
    <source>
        <dbReference type="ARBA" id="ARBA00005002"/>
    </source>
</evidence>
<dbReference type="GO" id="GO:0046872">
    <property type="term" value="F:metal ion binding"/>
    <property type="evidence" value="ECO:0007669"/>
    <property type="project" value="UniProtKB-KW"/>
</dbReference>
<evidence type="ECO:0000256" key="6">
    <source>
        <dbReference type="ARBA" id="ARBA00022516"/>
    </source>
</evidence>
<comment type="similarity">
    <text evidence="17">Belongs to the LpxC family.</text>
</comment>
<dbReference type="GO" id="GO:0016020">
    <property type="term" value="C:membrane"/>
    <property type="evidence" value="ECO:0007669"/>
    <property type="project" value="GOC"/>
</dbReference>
<comment type="catalytic activity">
    <reaction evidence="18">
        <text>a (3R)-hydroxyacyl-[ACP] = a (2E)-enoyl-[ACP] + H2O</text>
        <dbReference type="Rhea" id="RHEA:13097"/>
        <dbReference type="Rhea" id="RHEA-COMP:9925"/>
        <dbReference type="Rhea" id="RHEA-COMP:9945"/>
        <dbReference type="ChEBI" id="CHEBI:15377"/>
        <dbReference type="ChEBI" id="CHEBI:78784"/>
        <dbReference type="ChEBI" id="CHEBI:78827"/>
        <dbReference type="EC" id="4.2.1.59"/>
    </reaction>
</comment>
<dbReference type="EC" id="4.2.1.59" evidence="18"/>
<proteinExistence type="inferred from homology"/>
<dbReference type="InterPro" id="IPR029069">
    <property type="entry name" value="HotDog_dom_sf"/>
</dbReference>
<dbReference type="AlphaFoldDB" id="A0A1H4RTG6"/>
<dbReference type="EC" id="3.5.1.108" evidence="17"/>
<comment type="function">
    <text evidence="2 17">Catalyzes the hydrolysis of UDP-3-O-myristoyl-N-acetylglucosamine to form UDP-3-O-myristoylglucosamine and acetate, the committed step in lipid A biosynthesis.</text>
</comment>
<comment type="similarity">
    <text evidence="15">In the N-terminal section; belongs to the LpxC family.</text>
</comment>
<dbReference type="NCBIfam" id="TIGR00325">
    <property type="entry name" value="lpxC"/>
    <property type="match status" value="1"/>
</dbReference>
<keyword evidence="12 18" id="KW-0456">Lyase</keyword>
<evidence type="ECO:0000313" key="22">
    <source>
        <dbReference type="Proteomes" id="UP000199574"/>
    </source>
</evidence>
<feature type="active site" evidence="18">
    <location>
        <position position="369"/>
    </location>
</feature>
<evidence type="ECO:0000256" key="12">
    <source>
        <dbReference type="ARBA" id="ARBA00023239"/>
    </source>
</evidence>
<evidence type="ECO:0000256" key="7">
    <source>
        <dbReference type="ARBA" id="ARBA00022556"/>
    </source>
</evidence>
<dbReference type="Pfam" id="PF07977">
    <property type="entry name" value="FabA"/>
    <property type="match status" value="1"/>
</dbReference>
<dbReference type="NCBIfam" id="NF009667">
    <property type="entry name" value="PRK13188.1"/>
    <property type="match status" value="1"/>
</dbReference>
<keyword evidence="5 18" id="KW-0963">Cytoplasm</keyword>
<dbReference type="SUPFAM" id="SSF54211">
    <property type="entry name" value="Ribosomal protein S5 domain 2-like"/>
    <property type="match status" value="2"/>
</dbReference>
<accession>A0A1H4RTG6</accession>
<comment type="similarity">
    <text evidence="18">Belongs to the thioester dehydratase family. FabZ subfamily.</text>
</comment>
<evidence type="ECO:0000256" key="1">
    <source>
        <dbReference type="ARBA" id="ARBA00001947"/>
    </source>
</evidence>
<dbReference type="GeneID" id="90591942"/>
<reference evidence="19 22" key="2">
    <citation type="submission" date="2016-10" db="EMBL/GenBank/DDBJ databases">
        <authorList>
            <person name="Varghese N."/>
            <person name="Submissions S."/>
        </authorList>
    </citation>
    <scope>NUCLEOTIDE SEQUENCE [LARGE SCALE GENOMIC DNA]</scope>
    <source>
        <strain evidence="19 22">MAR_2009_60</strain>
    </source>
</reference>
<keyword evidence="10 17" id="KW-0862">Zinc</keyword>
<dbReference type="InterPro" id="IPR010084">
    <property type="entry name" value="FabZ"/>
</dbReference>
<keyword evidence="6 17" id="KW-0444">Lipid biosynthesis</keyword>
<comment type="similarity">
    <text evidence="16">In the C-terminal section; belongs to the thioester dehydratase family.</text>
</comment>
<evidence type="ECO:0000256" key="11">
    <source>
        <dbReference type="ARBA" id="ARBA00023098"/>
    </source>
</evidence>
<dbReference type="GO" id="GO:0009245">
    <property type="term" value="P:lipid A biosynthetic process"/>
    <property type="evidence" value="ECO:0007669"/>
    <property type="project" value="UniProtKB-UniRule"/>
</dbReference>
<comment type="subcellular location">
    <subcellularLocation>
        <location evidence="3 18">Cytoplasm</location>
    </subcellularLocation>
</comment>
<feature type="binding site" evidence="17">
    <location>
        <position position="264"/>
    </location>
    <ligand>
        <name>Zn(2+)</name>
        <dbReference type="ChEBI" id="CHEBI:29105"/>
    </ligand>
</feature>
<dbReference type="GO" id="GO:0005737">
    <property type="term" value="C:cytoplasm"/>
    <property type="evidence" value="ECO:0007669"/>
    <property type="project" value="UniProtKB-SubCell"/>
</dbReference>
<feature type="binding site" evidence="17">
    <location>
        <position position="268"/>
    </location>
    <ligand>
        <name>Zn(2+)</name>
        <dbReference type="ChEBI" id="CHEBI:29105"/>
    </ligand>
</feature>
<evidence type="ECO:0000256" key="5">
    <source>
        <dbReference type="ARBA" id="ARBA00022490"/>
    </source>
</evidence>
<comment type="catalytic activity">
    <reaction evidence="13 17">
        <text>a UDP-3-O-[(3R)-3-hydroxyacyl]-N-acetyl-alpha-D-glucosamine + H2O = a UDP-3-O-[(3R)-3-hydroxyacyl]-alpha-D-glucosamine + acetate</text>
        <dbReference type="Rhea" id="RHEA:67816"/>
        <dbReference type="ChEBI" id="CHEBI:15377"/>
        <dbReference type="ChEBI" id="CHEBI:30089"/>
        <dbReference type="ChEBI" id="CHEBI:137740"/>
        <dbReference type="ChEBI" id="CHEBI:173225"/>
        <dbReference type="EC" id="3.5.1.108"/>
    </reaction>
</comment>
<dbReference type="RefSeq" id="WP_058102619.1">
    <property type="nucleotide sequence ID" value="NZ_CAJQES010000009.1"/>
</dbReference>
<dbReference type="InterPro" id="IPR015870">
    <property type="entry name" value="UDP-acyl_N-AcGlcN_deAcase_N"/>
</dbReference>